<evidence type="ECO:0000313" key="1">
    <source>
        <dbReference type="EMBL" id="GKV21871.1"/>
    </source>
</evidence>
<dbReference type="EMBL" id="BPVZ01000058">
    <property type="protein sequence ID" value="GKV21871.1"/>
    <property type="molecule type" value="Genomic_DNA"/>
</dbReference>
<organism evidence="1 2">
    <name type="scientific">Rubroshorea leprosula</name>
    <dbReference type="NCBI Taxonomy" id="152421"/>
    <lineage>
        <taxon>Eukaryota</taxon>
        <taxon>Viridiplantae</taxon>
        <taxon>Streptophyta</taxon>
        <taxon>Embryophyta</taxon>
        <taxon>Tracheophyta</taxon>
        <taxon>Spermatophyta</taxon>
        <taxon>Magnoliopsida</taxon>
        <taxon>eudicotyledons</taxon>
        <taxon>Gunneridae</taxon>
        <taxon>Pentapetalae</taxon>
        <taxon>rosids</taxon>
        <taxon>malvids</taxon>
        <taxon>Malvales</taxon>
        <taxon>Dipterocarpaceae</taxon>
        <taxon>Rubroshorea</taxon>
    </lineage>
</organism>
<dbReference type="AlphaFoldDB" id="A0AAV5KBC5"/>
<sequence>MGSSQNPVAGLAEPSCWARRTQLLGSQNPVARFAKPNWWVRETQLLGFTNPALGFMNPGLGFLMEPPCWVPHGTPLLGSQNPVAGFTKPSCWFRETRKEPWILLLLLDGSSFDFLGDDFELVEEYFDNSLLNLDVYNALEKCLQCPPGFIVNPGRTHPGRTGLAHRERALLRAPFAHREPALHLCSRIPCLLHPDRLHSAPRSPHLYAQIPSPLCPTAGNHAPAHCAPAPISRLYTPTCYSPILASPAKKTVYTRQN</sequence>
<accession>A0AAV5KBC5</accession>
<gene>
    <name evidence="1" type="ORF">SLEP1_g31808</name>
</gene>
<dbReference type="Proteomes" id="UP001054252">
    <property type="component" value="Unassembled WGS sequence"/>
</dbReference>
<protein>
    <submittedName>
        <fullName evidence="1">Uncharacterized protein</fullName>
    </submittedName>
</protein>
<evidence type="ECO:0000313" key="2">
    <source>
        <dbReference type="Proteomes" id="UP001054252"/>
    </source>
</evidence>
<reference evidence="1 2" key="1">
    <citation type="journal article" date="2021" name="Commun. Biol.">
        <title>The genome of Shorea leprosula (Dipterocarpaceae) highlights the ecological relevance of drought in aseasonal tropical rainforests.</title>
        <authorList>
            <person name="Ng K.K.S."/>
            <person name="Kobayashi M.J."/>
            <person name="Fawcett J.A."/>
            <person name="Hatakeyama M."/>
            <person name="Paape T."/>
            <person name="Ng C.H."/>
            <person name="Ang C.C."/>
            <person name="Tnah L.H."/>
            <person name="Lee C.T."/>
            <person name="Nishiyama T."/>
            <person name="Sese J."/>
            <person name="O'Brien M.J."/>
            <person name="Copetti D."/>
            <person name="Mohd Noor M.I."/>
            <person name="Ong R.C."/>
            <person name="Putra M."/>
            <person name="Sireger I.Z."/>
            <person name="Indrioko S."/>
            <person name="Kosugi Y."/>
            <person name="Izuno A."/>
            <person name="Isagi Y."/>
            <person name="Lee S.L."/>
            <person name="Shimizu K.K."/>
        </authorList>
    </citation>
    <scope>NUCLEOTIDE SEQUENCE [LARGE SCALE GENOMIC DNA]</scope>
    <source>
        <strain evidence="1">214</strain>
    </source>
</reference>
<comment type="caution">
    <text evidence="1">The sequence shown here is derived from an EMBL/GenBank/DDBJ whole genome shotgun (WGS) entry which is preliminary data.</text>
</comment>
<name>A0AAV5KBC5_9ROSI</name>
<keyword evidence="2" id="KW-1185">Reference proteome</keyword>
<proteinExistence type="predicted"/>